<sequence length="398" mass="42889">EELLWDLMCGLERQNKLVLGSNSNNTLIVDGTPVEMPSTFQEASSNGTKGWRQRINPDDATITFETLPEEEESVVLPENVITNSLIHKLTTAGVLPSDQSANKKAVADLQLEYRNFINYVKESILKSRAEKSKTASHTKRRLKAGMETSQKSGSLRMRCASTAATGGRRGLGATGGRRGLGATGGRRGLGWGYRLAAGGANVTTAKIGNLFATEKKSSAGKRGSRQGDERNWDTSNDEEAAKTRPKGDWSDNGKKVIFSVRRGIVVKKREKAAKKSLMSTPLIVAALEDLNLCTKPPAVVDKYGAPKKSVTAPHLRARRPRSDAPGRGRPTAALREGGLEPPDESEEGTGAPPVLPGDATNVEDVSGALKPRGTRRLRHSQSDRGGQLSNLNRKSMMV</sequence>
<feature type="non-terminal residue" evidence="2">
    <location>
        <position position="398"/>
    </location>
</feature>
<name>A0A7R8WKL4_9CRUS</name>
<feature type="compositionally biased region" description="Gly residues" evidence="1">
    <location>
        <begin position="167"/>
        <end position="183"/>
    </location>
</feature>
<feature type="compositionally biased region" description="Basic residues" evidence="1">
    <location>
        <begin position="134"/>
        <end position="143"/>
    </location>
</feature>
<gene>
    <name evidence="2" type="ORF">CTOB1V02_LOCUS10120</name>
</gene>
<dbReference type="EMBL" id="OB664463">
    <property type="protein sequence ID" value="CAD7232283.1"/>
    <property type="molecule type" value="Genomic_DNA"/>
</dbReference>
<feature type="region of interest" description="Disordered" evidence="1">
    <location>
        <begin position="129"/>
        <end position="183"/>
    </location>
</feature>
<feature type="region of interest" description="Disordered" evidence="1">
    <location>
        <begin position="297"/>
        <end position="398"/>
    </location>
</feature>
<protein>
    <submittedName>
        <fullName evidence="2">Uncharacterized protein</fullName>
    </submittedName>
</protein>
<evidence type="ECO:0000313" key="2">
    <source>
        <dbReference type="EMBL" id="CAD7232283.1"/>
    </source>
</evidence>
<dbReference type="AlphaFoldDB" id="A0A7R8WKL4"/>
<accession>A0A7R8WKL4</accession>
<reference evidence="2" key="1">
    <citation type="submission" date="2020-11" db="EMBL/GenBank/DDBJ databases">
        <authorList>
            <person name="Tran Van P."/>
        </authorList>
    </citation>
    <scope>NUCLEOTIDE SEQUENCE</scope>
</reference>
<evidence type="ECO:0000256" key="1">
    <source>
        <dbReference type="SAM" id="MobiDB-lite"/>
    </source>
</evidence>
<feature type="compositionally biased region" description="Basic and acidic residues" evidence="1">
    <location>
        <begin position="239"/>
        <end position="253"/>
    </location>
</feature>
<organism evidence="2">
    <name type="scientific">Cyprideis torosa</name>
    <dbReference type="NCBI Taxonomy" id="163714"/>
    <lineage>
        <taxon>Eukaryota</taxon>
        <taxon>Metazoa</taxon>
        <taxon>Ecdysozoa</taxon>
        <taxon>Arthropoda</taxon>
        <taxon>Crustacea</taxon>
        <taxon>Oligostraca</taxon>
        <taxon>Ostracoda</taxon>
        <taxon>Podocopa</taxon>
        <taxon>Podocopida</taxon>
        <taxon>Cytherocopina</taxon>
        <taxon>Cytheroidea</taxon>
        <taxon>Cytherideidae</taxon>
        <taxon>Cyprideis</taxon>
    </lineage>
</organism>
<proteinExistence type="predicted"/>
<feature type="compositionally biased region" description="Polar residues" evidence="1">
    <location>
        <begin position="383"/>
        <end position="398"/>
    </location>
</feature>
<feature type="region of interest" description="Disordered" evidence="1">
    <location>
        <begin position="215"/>
        <end position="253"/>
    </location>
</feature>